<name>A0A6A6VC03_9PLEO</name>
<gene>
    <name evidence="2" type="ORF">M011DRAFT_468335</name>
</gene>
<dbReference type="EMBL" id="MU006576">
    <property type="protein sequence ID" value="KAF2746637.1"/>
    <property type="molecule type" value="Genomic_DNA"/>
</dbReference>
<accession>A0A6A6VC03</accession>
<keyword evidence="3" id="KW-1185">Reference proteome</keyword>
<feature type="compositionally biased region" description="Polar residues" evidence="1">
    <location>
        <begin position="12"/>
        <end position="43"/>
    </location>
</feature>
<feature type="region of interest" description="Disordered" evidence="1">
    <location>
        <begin position="1"/>
        <end position="67"/>
    </location>
</feature>
<evidence type="ECO:0000313" key="3">
    <source>
        <dbReference type="Proteomes" id="UP000799440"/>
    </source>
</evidence>
<evidence type="ECO:0000256" key="1">
    <source>
        <dbReference type="SAM" id="MobiDB-lite"/>
    </source>
</evidence>
<proteinExistence type="predicted"/>
<organism evidence="2 3">
    <name type="scientific">Sporormia fimetaria CBS 119925</name>
    <dbReference type="NCBI Taxonomy" id="1340428"/>
    <lineage>
        <taxon>Eukaryota</taxon>
        <taxon>Fungi</taxon>
        <taxon>Dikarya</taxon>
        <taxon>Ascomycota</taxon>
        <taxon>Pezizomycotina</taxon>
        <taxon>Dothideomycetes</taxon>
        <taxon>Pleosporomycetidae</taxon>
        <taxon>Pleosporales</taxon>
        <taxon>Sporormiaceae</taxon>
        <taxon>Sporormia</taxon>
    </lineage>
</organism>
<evidence type="ECO:0000313" key="2">
    <source>
        <dbReference type="EMBL" id="KAF2746637.1"/>
    </source>
</evidence>
<reference evidence="2" key="1">
    <citation type="journal article" date="2020" name="Stud. Mycol.">
        <title>101 Dothideomycetes genomes: a test case for predicting lifestyles and emergence of pathogens.</title>
        <authorList>
            <person name="Haridas S."/>
            <person name="Albert R."/>
            <person name="Binder M."/>
            <person name="Bloem J."/>
            <person name="Labutti K."/>
            <person name="Salamov A."/>
            <person name="Andreopoulos B."/>
            <person name="Baker S."/>
            <person name="Barry K."/>
            <person name="Bills G."/>
            <person name="Bluhm B."/>
            <person name="Cannon C."/>
            <person name="Castanera R."/>
            <person name="Culley D."/>
            <person name="Daum C."/>
            <person name="Ezra D."/>
            <person name="Gonzalez J."/>
            <person name="Henrissat B."/>
            <person name="Kuo A."/>
            <person name="Liang C."/>
            <person name="Lipzen A."/>
            <person name="Lutzoni F."/>
            <person name="Magnuson J."/>
            <person name="Mondo S."/>
            <person name="Nolan M."/>
            <person name="Ohm R."/>
            <person name="Pangilinan J."/>
            <person name="Park H.-J."/>
            <person name="Ramirez L."/>
            <person name="Alfaro M."/>
            <person name="Sun H."/>
            <person name="Tritt A."/>
            <person name="Yoshinaga Y."/>
            <person name="Zwiers L.-H."/>
            <person name="Turgeon B."/>
            <person name="Goodwin S."/>
            <person name="Spatafora J."/>
            <person name="Crous P."/>
            <person name="Grigoriev I."/>
        </authorList>
    </citation>
    <scope>NUCLEOTIDE SEQUENCE</scope>
    <source>
        <strain evidence="2">CBS 119925</strain>
    </source>
</reference>
<dbReference type="AlphaFoldDB" id="A0A6A6VC03"/>
<sequence length="92" mass="9981">MAPSSRPSRPSTQSATETTGSSYASEISAGYSTAPTSVQTTPMGSHLIVKSRKRSCSNRFDDPSERQCSTRSCDTVECQSQPCHINPCHIRQ</sequence>
<dbReference type="Proteomes" id="UP000799440">
    <property type="component" value="Unassembled WGS sequence"/>
</dbReference>
<protein>
    <submittedName>
        <fullName evidence="2">Uncharacterized protein</fullName>
    </submittedName>
</protein>
<feature type="compositionally biased region" description="Low complexity" evidence="1">
    <location>
        <begin position="1"/>
        <end position="11"/>
    </location>
</feature>